<evidence type="ECO:0000256" key="2">
    <source>
        <dbReference type="ARBA" id="ARBA00004496"/>
    </source>
</evidence>
<keyword evidence="4" id="KW-0479">Metal-binding</keyword>
<evidence type="ECO:0000256" key="7">
    <source>
        <dbReference type="ARBA" id="ARBA00022801"/>
    </source>
</evidence>
<feature type="compositionally biased region" description="Polar residues" evidence="10">
    <location>
        <begin position="60"/>
        <end position="82"/>
    </location>
</feature>
<evidence type="ECO:0000313" key="13">
    <source>
        <dbReference type="Proteomes" id="UP001224775"/>
    </source>
</evidence>
<dbReference type="SMART" id="SM00849">
    <property type="entry name" value="Lactamase_B"/>
    <property type="match status" value="1"/>
</dbReference>
<reference evidence="12" key="1">
    <citation type="submission" date="2023-06" db="EMBL/GenBank/DDBJ databases">
        <title>Survivors Of The Sea: Transcriptome response of Skeletonema marinoi to long-term dormancy.</title>
        <authorList>
            <person name="Pinder M.I.M."/>
            <person name="Kourtchenko O."/>
            <person name="Robertson E.K."/>
            <person name="Larsson T."/>
            <person name="Maumus F."/>
            <person name="Osuna-Cruz C.M."/>
            <person name="Vancaester E."/>
            <person name="Stenow R."/>
            <person name="Vandepoele K."/>
            <person name="Ploug H."/>
            <person name="Bruchert V."/>
            <person name="Godhe A."/>
            <person name="Topel M."/>
        </authorList>
    </citation>
    <scope>NUCLEOTIDE SEQUENCE</scope>
    <source>
        <strain evidence="12">R05AC</strain>
    </source>
</reference>
<keyword evidence="13" id="KW-1185">Reference proteome</keyword>
<dbReference type="GO" id="GO:0046872">
    <property type="term" value="F:metal ion binding"/>
    <property type="evidence" value="ECO:0007669"/>
    <property type="project" value="UniProtKB-KW"/>
</dbReference>
<evidence type="ECO:0000256" key="5">
    <source>
        <dbReference type="ARBA" id="ARBA00022737"/>
    </source>
</evidence>
<comment type="cofactor">
    <cofactor evidence="1">
        <name>Mg(2+)</name>
        <dbReference type="ChEBI" id="CHEBI:18420"/>
    </cofactor>
</comment>
<dbReference type="GO" id="GO:0042781">
    <property type="term" value="F:3'-tRNA processing endoribonuclease activity"/>
    <property type="evidence" value="ECO:0007669"/>
    <property type="project" value="TreeGrafter"/>
</dbReference>
<keyword evidence="7" id="KW-0378">Hydrolase</keyword>
<dbReference type="InterPro" id="IPR018490">
    <property type="entry name" value="cNMP-bd_dom_sf"/>
</dbReference>
<comment type="caution">
    <text evidence="12">The sequence shown here is derived from an EMBL/GenBank/DDBJ whole genome shotgun (WGS) entry which is preliminary data.</text>
</comment>
<dbReference type="GO" id="GO:0005829">
    <property type="term" value="C:cytosol"/>
    <property type="evidence" value="ECO:0007669"/>
    <property type="project" value="UniProtKB-ARBA"/>
</dbReference>
<feature type="region of interest" description="Disordered" evidence="10">
    <location>
        <begin position="437"/>
        <end position="470"/>
    </location>
</feature>
<dbReference type="PANTHER" id="PTHR46018:SF2">
    <property type="entry name" value="ZINC PHOSPHODIESTERASE ELAC PROTEIN 1"/>
    <property type="match status" value="1"/>
</dbReference>
<evidence type="ECO:0000256" key="3">
    <source>
        <dbReference type="ARBA" id="ARBA00022490"/>
    </source>
</evidence>
<keyword evidence="3" id="KW-0963">Cytoplasm</keyword>
<feature type="region of interest" description="Disordered" evidence="10">
    <location>
        <begin position="1066"/>
        <end position="1095"/>
    </location>
</feature>
<evidence type="ECO:0000256" key="6">
    <source>
        <dbReference type="ARBA" id="ARBA00022741"/>
    </source>
</evidence>
<gene>
    <name evidence="12" type="ORF">QTG54_008632</name>
</gene>
<proteinExistence type="inferred from homology"/>
<dbReference type="PANTHER" id="PTHR46018">
    <property type="entry name" value="ZINC PHOSPHODIESTERASE ELAC PROTEIN 1"/>
    <property type="match status" value="1"/>
</dbReference>
<evidence type="ECO:0000256" key="9">
    <source>
        <dbReference type="ARBA" id="ARBA00061002"/>
    </source>
</evidence>
<comment type="similarity">
    <text evidence="9">Belongs to the metallo-beta-lactamase superfamily. cNMP phosphodiesterase family.</text>
</comment>
<feature type="region of interest" description="Disordered" evidence="10">
    <location>
        <begin position="305"/>
        <end position="347"/>
    </location>
</feature>
<feature type="domain" description="Metallo-beta-lactamase" evidence="11">
    <location>
        <begin position="498"/>
        <end position="682"/>
    </location>
</feature>
<sequence>MAKKISTLKKVFQRNKQSASTPGDSSTDNIEVIAPNSTETSIATNGDDAATPPAPLSAAENCSTSTRGPDSNSMATPRNSNIGEVVPPINCMPSPPLTMAIPSSEQQMDIAYETLIPTLPIHNLPRGGVSIQTQACGFVQFGIPPETIKDSMKLGLEVPSVYIVPVDRFCREMGPALGVNLAEFEFPAYFNFFIQRRKCTLVVDSVDAERNIRRVFSETLLGPAQFREPEKKSAEQSGIQDNGAPSVNALGIRKYEEEDFAPDFPREAIPDFYKELQHFRIMPNGQELVLETLLKFCHFESAPDSDFRDTLGSPPQLMPKVSSADAGNGDADTSASHTTANRKSISKKTASKSLTYSQIRWIGDVAKIYPSDAPPEQIAANKTKRVEIFKMPSGTDYILHDIDENNTIVGKVRFSGNVQVSEGISVIGLDGEHQSLSQRQLKLETESTVSSGSDGDEDDDRGGSISHFSESMLPPTFHPPSFGVTVLGNSHGFDKSGSTSGYVLWINGRGVMIDPPPYSSATLEREGIRPRTIVGIILTHCHADHDAGAFQKVLTGSPVVVITTPTIYNSFIRKYAALSSLSPALLKHSHRYKPAVIGEPLRFQGATFHFTYTLHSIPCVGFRVDWRGRSMVFTGDHFNNPPALEKLVEKGVLSKQRAADLNHLPVQETDLLLHEAGAPPIHTPLDVLLKLPVEVKKRLYVVHTSALPEGCELRVAPTGTAGTIRLDKIRPVSSSNLSQMQFQRKRPSIFESTPKQSPFLNSLETSPSMFEDDNTCMLQDVDEYAEESELFNPSPNMYAHLGGSATVPAKPFAPPPVSLRPTSSSDAWFILNLLSAVPFLSSLSYTTTMEVLETARVVAYCCDEVVLAADRRNEYLVVVWEGACVERETKRQTTLSSSMTDDGKGGNAVWYAGDWTGPRVLQPEKRFSGDSSSSVTHDVVAMSAEGVKVIKVDFTSLDRILKNDSALYRKYLLNLSHQHSCSIPSVISAKSNGVFEKAVKSLNIIELLDSNTALRKLTAVQKRHLQCLVEGPTVYAPGQRLWRTGSAVDKAFIIVAGTVSFVPKRRHGGSSMSAKLGQSGGRVKKKHETKVAQVTDEDTRLSIGESMKSDAIRAVRELQAKHVTGYEDVDNTSPPLDNETCSRGSNSVNNSMLASDEYARLSRGLQKWAERHEDQVADTSPKRRYSASSNVSPEVSLHDLCDTVTVNDDDTVKKKEAFVKSEESLTQKISSKDQLESTKDRFANKVLCRLSNKRSIASGLIFSRGHFLGDIEKMVEGLLSSANEGEISAENNNGLTQSFGFGELDDALSLDTMTLHDNFGHHSVHSSTLAAGRDGCVVMVLQKASLLPFLDAHPGLLLSLLGTQVVV</sequence>
<name>A0AAD8Y6Q8_9STRA</name>
<keyword evidence="8" id="KW-0460">Magnesium</keyword>
<protein>
    <submittedName>
        <fullName evidence="12">cAMP-dependent protein kinase regulatory chain-related protein</fullName>
    </submittedName>
</protein>
<evidence type="ECO:0000256" key="4">
    <source>
        <dbReference type="ARBA" id="ARBA00022723"/>
    </source>
</evidence>
<dbReference type="InterPro" id="IPR001279">
    <property type="entry name" value="Metallo-B-lactamas"/>
</dbReference>
<dbReference type="FunFam" id="3.60.15.10:FF:000029">
    <property type="entry name" value="Cyclic nucleotide-binding domain protein"/>
    <property type="match status" value="1"/>
</dbReference>
<dbReference type="Proteomes" id="UP001224775">
    <property type="component" value="Unassembled WGS sequence"/>
</dbReference>
<feature type="region of interest" description="Disordered" evidence="10">
    <location>
        <begin position="1171"/>
        <end position="1191"/>
    </location>
</feature>
<feature type="region of interest" description="Disordered" evidence="10">
    <location>
        <begin position="1127"/>
        <end position="1149"/>
    </location>
</feature>
<feature type="compositionally biased region" description="Polar residues" evidence="10">
    <location>
        <begin position="14"/>
        <end position="44"/>
    </location>
</feature>
<keyword evidence="5" id="KW-0677">Repeat</keyword>
<feature type="compositionally biased region" description="Polar residues" evidence="10">
    <location>
        <begin position="331"/>
        <end position="343"/>
    </location>
</feature>
<evidence type="ECO:0000256" key="1">
    <source>
        <dbReference type="ARBA" id="ARBA00001946"/>
    </source>
</evidence>
<evidence type="ECO:0000256" key="10">
    <source>
        <dbReference type="SAM" id="MobiDB-lite"/>
    </source>
</evidence>
<evidence type="ECO:0000256" key="8">
    <source>
        <dbReference type="ARBA" id="ARBA00022842"/>
    </source>
</evidence>
<feature type="compositionally biased region" description="Polar residues" evidence="10">
    <location>
        <begin position="1131"/>
        <end position="1149"/>
    </location>
</feature>
<dbReference type="GO" id="GO:0000166">
    <property type="term" value="F:nucleotide binding"/>
    <property type="evidence" value="ECO:0007669"/>
    <property type="project" value="UniProtKB-KW"/>
</dbReference>
<dbReference type="Pfam" id="PF00753">
    <property type="entry name" value="Lactamase_B"/>
    <property type="match status" value="1"/>
</dbReference>
<dbReference type="InterPro" id="IPR036866">
    <property type="entry name" value="RibonucZ/Hydroxyglut_hydro"/>
</dbReference>
<accession>A0AAD8Y6Q8</accession>
<dbReference type="GO" id="GO:0005634">
    <property type="term" value="C:nucleus"/>
    <property type="evidence" value="ECO:0007669"/>
    <property type="project" value="TreeGrafter"/>
</dbReference>
<dbReference type="EMBL" id="JATAAI010000015">
    <property type="protein sequence ID" value="KAK1740537.1"/>
    <property type="molecule type" value="Genomic_DNA"/>
</dbReference>
<feature type="region of interest" description="Disordered" evidence="10">
    <location>
        <begin position="12"/>
        <end position="83"/>
    </location>
</feature>
<organism evidence="12 13">
    <name type="scientific">Skeletonema marinoi</name>
    <dbReference type="NCBI Taxonomy" id="267567"/>
    <lineage>
        <taxon>Eukaryota</taxon>
        <taxon>Sar</taxon>
        <taxon>Stramenopiles</taxon>
        <taxon>Ochrophyta</taxon>
        <taxon>Bacillariophyta</taxon>
        <taxon>Coscinodiscophyceae</taxon>
        <taxon>Thalassiosirophycidae</taxon>
        <taxon>Thalassiosirales</taxon>
        <taxon>Skeletonemataceae</taxon>
        <taxon>Skeletonema</taxon>
        <taxon>Skeletonema marinoi-dohrnii complex</taxon>
    </lineage>
</organism>
<dbReference type="SUPFAM" id="SSF56281">
    <property type="entry name" value="Metallo-hydrolase/oxidoreductase"/>
    <property type="match status" value="1"/>
</dbReference>
<comment type="subcellular location">
    <subcellularLocation>
        <location evidence="2">Cytoplasm</location>
    </subcellularLocation>
</comment>
<evidence type="ECO:0000313" key="12">
    <source>
        <dbReference type="EMBL" id="KAK1740537.1"/>
    </source>
</evidence>
<evidence type="ECO:0000259" key="11">
    <source>
        <dbReference type="SMART" id="SM00849"/>
    </source>
</evidence>
<keyword evidence="6" id="KW-0547">Nucleotide-binding</keyword>
<dbReference type="Gene3D" id="3.60.15.10">
    <property type="entry name" value="Ribonuclease Z/Hydroxyacylglutathione hydrolase-like"/>
    <property type="match status" value="1"/>
</dbReference>
<dbReference type="SUPFAM" id="SSF51206">
    <property type="entry name" value="cAMP-binding domain-like"/>
    <property type="match status" value="2"/>
</dbReference>